<dbReference type="Gene3D" id="3.30.420.10">
    <property type="entry name" value="Ribonuclease H-like superfamily/Ribonuclease H"/>
    <property type="match status" value="1"/>
</dbReference>
<dbReference type="GO" id="GO:0003676">
    <property type="term" value="F:nucleic acid binding"/>
    <property type="evidence" value="ECO:0007669"/>
    <property type="project" value="InterPro"/>
</dbReference>
<evidence type="ECO:0000259" key="1">
    <source>
        <dbReference type="PROSITE" id="PS50994"/>
    </source>
</evidence>
<dbReference type="GO" id="GO:0005634">
    <property type="term" value="C:nucleus"/>
    <property type="evidence" value="ECO:0007669"/>
    <property type="project" value="UniProtKB-ARBA"/>
</dbReference>
<accession>A0A9P7BKJ0</accession>
<comment type="caution">
    <text evidence="2">The sequence shown here is derived from an EMBL/GenBank/DDBJ whole genome shotgun (WGS) entry which is preliminary data.</text>
</comment>
<keyword evidence="3" id="KW-1185">Reference proteome</keyword>
<dbReference type="PROSITE" id="PS50994">
    <property type="entry name" value="INTEGRASE"/>
    <property type="match status" value="1"/>
</dbReference>
<dbReference type="Proteomes" id="UP000716291">
    <property type="component" value="Unassembled WGS sequence"/>
</dbReference>
<proteinExistence type="predicted"/>
<dbReference type="EMBL" id="JAANQT010004942">
    <property type="protein sequence ID" value="KAG1296578.1"/>
    <property type="molecule type" value="Genomic_DNA"/>
</dbReference>
<dbReference type="InterPro" id="IPR012337">
    <property type="entry name" value="RNaseH-like_sf"/>
</dbReference>
<dbReference type="InterPro" id="IPR001584">
    <property type="entry name" value="Integrase_cat-core"/>
</dbReference>
<dbReference type="AlphaFoldDB" id="A0A9P7BKJ0"/>
<dbReference type="GO" id="GO:0015074">
    <property type="term" value="P:DNA integration"/>
    <property type="evidence" value="ECO:0007669"/>
    <property type="project" value="InterPro"/>
</dbReference>
<dbReference type="SUPFAM" id="SSF53098">
    <property type="entry name" value="Ribonuclease H-like"/>
    <property type="match status" value="1"/>
</dbReference>
<dbReference type="OrthoDB" id="441971at2759"/>
<evidence type="ECO:0000313" key="2">
    <source>
        <dbReference type="EMBL" id="KAG1296578.1"/>
    </source>
</evidence>
<organism evidence="2 3">
    <name type="scientific">Rhizopus oryzae</name>
    <name type="common">Mucormycosis agent</name>
    <name type="synonym">Rhizopus arrhizus var. delemar</name>
    <dbReference type="NCBI Taxonomy" id="64495"/>
    <lineage>
        <taxon>Eukaryota</taxon>
        <taxon>Fungi</taxon>
        <taxon>Fungi incertae sedis</taxon>
        <taxon>Mucoromycota</taxon>
        <taxon>Mucoromycotina</taxon>
        <taxon>Mucoromycetes</taxon>
        <taxon>Mucorales</taxon>
        <taxon>Mucorineae</taxon>
        <taxon>Rhizopodaceae</taxon>
        <taxon>Rhizopus</taxon>
    </lineage>
</organism>
<protein>
    <recommendedName>
        <fullName evidence="1">Integrase catalytic domain-containing protein</fullName>
    </recommendedName>
</protein>
<evidence type="ECO:0000313" key="3">
    <source>
        <dbReference type="Proteomes" id="UP000716291"/>
    </source>
</evidence>
<feature type="domain" description="Integrase catalytic" evidence="1">
    <location>
        <begin position="1"/>
        <end position="119"/>
    </location>
</feature>
<name>A0A9P7BKJ0_RHIOR</name>
<gene>
    <name evidence="2" type="ORF">G6F64_013175</name>
</gene>
<sequence>MYEWVCRFGLPIKVYSDGGTHFNAMIVESLMNRYGISLEIGPSHHSHRQGKVERFVGSWLMWLPAALYVIRTTSVGSSRLSPYFLLYGRHPRNQEGMVVYELEEAALVEDPKEEEQIIDEVMLIYNIYIVQAQY</sequence>
<dbReference type="InterPro" id="IPR036397">
    <property type="entry name" value="RNaseH_sf"/>
</dbReference>
<reference evidence="2" key="1">
    <citation type="journal article" date="2020" name="Microb. Genom.">
        <title>Genetic diversity of clinical and environmental Mucorales isolates obtained from an investigation of mucormycosis cases among solid organ transplant recipients.</title>
        <authorList>
            <person name="Nguyen M.H."/>
            <person name="Kaul D."/>
            <person name="Muto C."/>
            <person name="Cheng S.J."/>
            <person name="Richter R.A."/>
            <person name="Bruno V.M."/>
            <person name="Liu G."/>
            <person name="Beyhan S."/>
            <person name="Sundermann A.J."/>
            <person name="Mounaud S."/>
            <person name="Pasculle A.W."/>
            <person name="Nierman W.C."/>
            <person name="Driscoll E."/>
            <person name="Cumbie R."/>
            <person name="Clancy C.J."/>
            <person name="Dupont C.L."/>
        </authorList>
    </citation>
    <scope>NUCLEOTIDE SEQUENCE</scope>
    <source>
        <strain evidence="2">GL11</strain>
    </source>
</reference>